<keyword evidence="2" id="KW-0732">Signal</keyword>
<dbReference type="PROSITE" id="PS51257">
    <property type="entry name" value="PROKAR_LIPOPROTEIN"/>
    <property type="match status" value="1"/>
</dbReference>
<keyword evidence="4" id="KW-1185">Reference proteome</keyword>
<accession>A0A1A9BI89</accession>
<evidence type="ECO:0000313" key="4">
    <source>
        <dbReference type="Proteomes" id="UP000199558"/>
    </source>
</evidence>
<evidence type="ECO:0008006" key="5">
    <source>
        <dbReference type="Google" id="ProtNLM"/>
    </source>
</evidence>
<organism evidence="3 4">
    <name type="scientific">Micromonospora sediminicola</name>
    <dbReference type="NCBI Taxonomy" id="946078"/>
    <lineage>
        <taxon>Bacteria</taxon>
        <taxon>Bacillati</taxon>
        <taxon>Actinomycetota</taxon>
        <taxon>Actinomycetes</taxon>
        <taxon>Micromonosporales</taxon>
        <taxon>Micromonosporaceae</taxon>
        <taxon>Micromonospora</taxon>
    </lineage>
</organism>
<gene>
    <name evidence="3" type="ORF">GA0070622_5706</name>
</gene>
<sequence>MRRSFALLGLPMLVLAGCATPGSGPGGTTTADPGVTTSAVRNQHPAFDQRARDVAARWRPDPRWRTGYVPLQDATVLVGDPGFTPETDLAFASGWYRDQIPMPTAVPPDASIRFPDGELRVPLVSAADAYAQLDQGDPPPCDGRPREPRLGRPGWPEPGGPTAEPGPDDPVSTTAPTPCVPLTVTAVRLGSAPAWTSRGAADVPAWLFTVEDLAVPVARLAVAPHAVGTVGGGAADTLPLPAGLVAAQELRAVDGNRLDYVVGVGACDGAPTPLVREGPDAVVVGGSVVPATGVCTMQLVQKPVSVTLAAPLGGRAVLDVGTGAPLVARPG</sequence>
<evidence type="ECO:0000313" key="3">
    <source>
        <dbReference type="EMBL" id="SBT68597.1"/>
    </source>
</evidence>
<feature type="region of interest" description="Disordered" evidence="1">
    <location>
        <begin position="132"/>
        <end position="176"/>
    </location>
</feature>
<dbReference type="Proteomes" id="UP000199558">
    <property type="component" value="Unassembled WGS sequence"/>
</dbReference>
<dbReference type="EMBL" id="FLRH01000004">
    <property type="protein sequence ID" value="SBT68597.1"/>
    <property type="molecule type" value="Genomic_DNA"/>
</dbReference>
<dbReference type="AlphaFoldDB" id="A0A1A9BI89"/>
<evidence type="ECO:0000256" key="2">
    <source>
        <dbReference type="SAM" id="SignalP"/>
    </source>
</evidence>
<dbReference type="RefSeq" id="WP_091581533.1">
    <property type="nucleotide sequence ID" value="NZ_FLRH01000004.1"/>
</dbReference>
<feature type="chain" id="PRO_5038653453" description="Lipoprotein" evidence="2">
    <location>
        <begin position="17"/>
        <end position="331"/>
    </location>
</feature>
<feature type="signal peptide" evidence="2">
    <location>
        <begin position="1"/>
        <end position="16"/>
    </location>
</feature>
<protein>
    <recommendedName>
        <fullName evidence="5">Lipoprotein</fullName>
    </recommendedName>
</protein>
<name>A0A1A9BI89_9ACTN</name>
<dbReference type="OrthoDB" id="4307068at2"/>
<proteinExistence type="predicted"/>
<reference evidence="4" key="1">
    <citation type="submission" date="2016-06" db="EMBL/GenBank/DDBJ databases">
        <authorList>
            <person name="Varghese N."/>
            <person name="Submissions Spin"/>
        </authorList>
    </citation>
    <scope>NUCLEOTIDE SEQUENCE [LARGE SCALE GENOMIC DNA]</scope>
    <source>
        <strain evidence="4">DSM 45794</strain>
    </source>
</reference>
<evidence type="ECO:0000256" key="1">
    <source>
        <dbReference type="SAM" id="MobiDB-lite"/>
    </source>
</evidence>